<reference evidence="7" key="1">
    <citation type="journal article" date="2019" name="Int. J. Syst. Evol. Microbiol.">
        <title>The Global Catalogue of Microorganisms (GCM) 10K type strain sequencing project: providing services to taxonomists for standard genome sequencing and annotation.</title>
        <authorList>
            <consortium name="The Broad Institute Genomics Platform"/>
            <consortium name="The Broad Institute Genome Sequencing Center for Infectious Disease"/>
            <person name="Wu L."/>
            <person name="Ma J."/>
        </authorList>
    </citation>
    <scope>NUCLEOTIDE SEQUENCE [LARGE SCALE GENOMIC DNA]</scope>
    <source>
        <strain evidence="7">CGMCC 4.7357</strain>
    </source>
</reference>
<keyword evidence="7" id="KW-1185">Reference proteome</keyword>
<dbReference type="Pfam" id="PF00440">
    <property type="entry name" value="TetR_N"/>
    <property type="match status" value="1"/>
</dbReference>
<accession>A0ABV9A983</accession>
<keyword evidence="1" id="KW-0805">Transcription regulation</keyword>
<feature type="domain" description="HTH tetR-type" evidence="5">
    <location>
        <begin position="14"/>
        <end position="74"/>
    </location>
</feature>
<gene>
    <name evidence="6" type="ORF">ACFPA8_17050</name>
</gene>
<evidence type="ECO:0000313" key="7">
    <source>
        <dbReference type="Proteomes" id="UP001595997"/>
    </source>
</evidence>
<dbReference type="PANTHER" id="PTHR47506:SF1">
    <property type="entry name" value="HTH-TYPE TRANSCRIPTIONAL REGULATOR YJDC"/>
    <property type="match status" value="1"/>
</dbReference>
<dbReference type="RefSeq" id="WP_386449248.1">
    <property type="nucleotide sequence ID" value="NZ_JBHSFH010000007.1"/>
</dbReference>
<keyword evidence="2 4" id="KW-0238">DNA-binding</keyword>
<organism evidence="6 7">
    <name type="scientific">Streptomyces ovatisporus</name>
    <dbReference type="NCBI Taxonomy" id="1128682"/>
    <lineage>
        <taxon>Bacteria</taxon>
        <taxon>Bacillati</taxon>
        <taxon>Actinomycetota</taxon>
        <taxon>Actinomycetes</taxon>
        <taxon>Kitasatosporales</taxon>
        <taxon>Streptomycetaceae</taxon>
        <taxon>Streptomyces</taxon>
    </lineage>
</organism>
<dbReference type="SUPFAM" id="SSF46689">
    <property type="entry name" value="Homeodomain-like"/>
    <property type="match status" value="1"/>
</dbReference>
<sequence>MSQVERTTGDGKRRPARERVLAAAARRFYTDGVTATGIDTITAEAGVAKMSLYNNFSSKADLVRAYLDARHEEWLTQYRSRLQRAESPRDGVLAVFDAYIDSTVSAQGHGFRGCGLLNAAAELPDGNEGRALVRRHKEEVERLIGEHVAALLPGSPGTARTTAEHLAFLLEGAMTRAGLEGDSSRLRHARAMAANLLDQLCGGRPEQAPD</sequence>
<dbReference type="Proteomes" id="UP001595997">
    <property type="component" value="Unassembled WGS sequence"/>
</dbReference>
<evidence type="ECO:0000256" key="4">
    <source>
        <dbReference type="PROSITE-ProRule" id="PRU00335"/>
    </source>
</evidence>
<evidence type="ECO:0000256" key="3">
    <source>
        <dbReference type="ARBA" id="ARBA00023163"/>
    </source>
</evidence>
<dbReference type="SUPFAM" id="SSF48498">
    <property type="entry name" value="Tetracyclin repressor-like, C-terminal domain"/>
    <property type="match status" value="1"/>
</dbReference>
<evidence type="ECO:0000256" key="1">
    <source>
        <dbReference type="ARBA" id="ARBA00023015"/>
    </source>
</evidence>
<dbReference type="InterPro" id="IPR036271">
    <property type="entry name" value="Tet_transcr_reg_TetR-rel_C_sf"/>
</dbReference>
<dbReference type="InterPro" id="IPR001647">
    <property type="entry name" value="HTH_TetR"/>
</dbReference>
<dbReference type="PANTHER" id="PTHR47506">
    <property type="entry name" value="TRANSCRIPTIONAL REGULATORY PROTEIN"/>
    <property type="match status" value="1"/>
</dbReference>
<evidence type="ECO:0000259" key="5">
    <source>
        <dbReference type="PROSITE" id="PS50977"/>
    </source>
</evidence>
<dbReference type="InterPro" id="IPR009057">
    <property type="entry name" value="Homeodomain-like_sf"/>
</dbReference>
<dbReference type="Gene3D" id="1.10.357.10">
    <property type="entry name" value="Tetracycline Repressor, domain 2"/>
    <property type="match status" value="1"/>
</dbReference>
<feature type="DNA-binding region" description="H-T-H motif" evidence="4">
    <location>
        <begin position="37"/>
        <end position="56"/>
    </location>
</feature>
<evidence type="ECO:0000313" key="6">
    <source>
        <dbReference type="EMBL" id="MFC4495837.1"/>
    </source>
</evidence>
<dbReference type="PRINTS" id="PR00455">
    <property type="entry name" value="HTHTETR"/>
</dbReference>
<name>A0ABV9A983_9ACTN</name>
<dbReference type="EMBL" id="JBHSFH010000007">
    <property type="protein sequence ID" value="MFC4495837.1"/>
    <property type="molecule type" value="Genomic_DNA"/>
</dbReference>
<comment type="caution">
    <text evidence="6">The sequence shown here is derived from an EMBL/GenBank/DDBJ whole genome shotgun (WGS) entry which is preliminary data.</text>
</comment>
<evidence type="ECO:0000256" key="2">
    <source>
        <dbReference type="ARBA" id="ARBA00023125"/>
    </source>
</evidence>
<proteinExistence type="predicted"/>
<keyword evidence="3" id="KW-0804">Transcription</keyword>
<protein>
    <submittedName>
        <fullName evidence="6">TetR/AcrR family transcriptional regulator</fullName>
    </submittedName>
</protein>
<dbReference type="PROSITE" id="PS50977">
    <property type="entry name" value="HTH_TETR_2"/>
    <property type="match status" value="1"/>
</dbReference>